<evidence type="ECO:0000313" key="3">
    <source>
        <dbReference type="EMBL" id="QDU80061.1"/>
    </source>
</evidence>
<evidence type="ECO:0000313" key="4">
    <source>
        <dbReference type="Proteomes" id="UP000317178"/>
    </source>
</evidence>
<keyword evidence="1" id="KW-0812">Transmembrane</keyword>
<accession>A0A518CLF7</accession>
<proteinExistence type="predicted"/>
<dbReference type="AlphaFoldDB" id="A0A518CLF7"/>
<feature type="domain" description="DUF1206" evidence="2">
    <location>
        <begin position="36"/>
        <end position="103"/>
    </location>
</feature>
<feature type="transmembrane region" description="Helical" evidence="1">
    <location>
        <begin position="206"/>
        <end position="229"/>
    </location>
</feature>
<feature type="transmembrane region" description="Helical" evidence="1">
    <location>
        <begin position="119"/>
        <end position="144"/>
    </location>
</feature>
<keyword evidence="1" id="KW-1133">Transmembrane helix</keyword>
<evidence type="ECO:0000256" key="1">
    <source>
        <dbReference type="SAM" id="Phobius"/>
    </source>
</evidence>
<feature type="domain" description="DUF1206" evidence="2">
    <location>
        <begin position="119"/>
        <end position="186"/>
    </location>
</feature>
<gene>
    <name evidence="3" type="ORF">Pla110_17830</name>
</gene>
<sequence>MIKKDPSSESEEVSWQGFVQAPLPEMPHWVKLVGRAGHIAKGLVYFIVGLLAFKLAIGAGGELSGAKGAIREIGQQRFGQVLLMLTAVGLFNYTLWRWVQAWKDTEGAGSNARGFATRLGFALNGLVYAFLGVFAATLALGFAFPTGLSSDQTKSILESIPGRVSLGAAGVIVIGVAIYLIYLACRAKFMGLYDFATMSVKIRTTALCVGRIGLVTRGCAFAIIGYFLIDSAILGTNDGHISGMSDALAAIAMQSYGKVLLAITGIGLMCYAVHVGFLGWFRRFNVSDL</sequence>
<reference evidence="3 4" key="1">
    <citation type="submission" date="2019-02" db="EMBL/GenBank/DDBJ databases">
        <title>Deep-cultivation of Planctomycetes and their phenomic and genomic characterization uncovers novel biology.</title>
        <authorList>
            <person name="Wiegand S."/>
            <person name="Jogler M."/>
            <person name="Boedeker C."/>
            <person name="Pinto D."/>
            <person name="Vollmers J."/>
            <person name="Rivas-Marin E."/>
            <person name="Kohn T."/>
            <person name="Peeters S.H."/>
            <person name="Heuer A."/>
            <person name="Rast P."/>
            <person name="Oberbeckmann S."/>
            <person name="Bunk B."/>
            <person name="Jeske O."/>
            <person name="Meyerdierks A."/>
            <person name="Storesund J.E."/>
            <person name="Kallscheuer N."/>
            <person name="Luecker S."/>
            <person name="Lage O.M."/>
            <person name="Pohl T."/>
            <person name="Merkel B.J."/>
            <person name="Hornburger P."/>
            <person name="Mueller R.-W."/>
            <person name="Bruemmer F."/>
            <person name="Labrenz M."/>
            <person name="Spormann A.M."/>
            <person name="Op den Camp H."/>
            <person name="Overmann J."/>
            <person name="Amann R."/>
            <person name="Jetten M.S.M."/>
            <person name="Mascher T."/>
            <person name="Medema M.H."/>
            <person name="Devos D.P."/>
            <person name="Kaster A.-K."/>
            <person name="Ovreas L."/>
            <person name="Rohde M."/>
            <person name="Galperin M.Y."/>
            <person name="Jogler C."/>
        </authorList>
    </citation>
    <scope>NUCLEOTIDE SEQUENCE [LARGE SCALE GENOMIC DNA]</scope>
    <source>
        <strain evidence="3 4">Pla110</strain>
    </source>
</reference>
<dbReference type="KEGG" id="plon:Pla110_17830"/>
<dbReference type="InterPro" id="IPR009597">
    <property type="entry name" value="DUF1206"/>
</dbReference>
<organism evidence="3 4">
    <name type="scientific">Polystyrenella longa</name>
    <dbReference type="NCBI Taxonomy" id="2528007"/>
    <lineage>
        <taxon>Bacteria</taxon>
        <taxon>Pseudomonadati</taxon>
        <taxon>Planctomycetota</taxon>
        <taxon>Planctomycetia</taxon>
        <taxon>Planctomycetales</taxon>
        <taxon>Planctomycetaceae</taxon>
        <taxon>Polystyrenella</taxon>
    </lineage>
</organism>
<dbReference type="Pfam" id="PF06724">
    <property type="entry name" value="DUF1206"/>
    <property type="match status" value="3"/>
</dbReference>
<feature type="transmembrane region" description="Helical" evidence="1">
    <location>
        <begin position="164"/>
        <end position="185"/>
    </location>
</feature>
<feature type="domain" description="DUF1206" evidence="2">
    <location>
        <begin position="212"/>
        <end position="282"/>
    </location>
</feature>
<name>A0A518CLF7_9PLAN</name>
<feature type="transmembrane region" description="Helical" evidence="1">
    <location>
        <begin position="259"/>
        <end position="281"/>
    </location>
</feature>
<dbReference type="RefSeq" id="WP_197440600.1">
    <property type="nucleotide sequence ID" value="NZ_CP036281.1"/>
</dbReference>
<feature type="transmembrane region" description="Helical" evidence="1">
    <location>
        <begin position="81"/>
        <end position="99"/>
    </location>
</feature>
<feature type="transmembrane region" description="Helical" evidence="1">
    <location>
        <begin position="43"/>
        <end position="61"/>
    </location>
</feature>
<dbReference type="Proteomes" id="UP000317178">
    <property type="component" value="Chromosome"/>
</dbReference>
<keyword evidence="1" id="KW-0472">Membrane</keyword>
<dbReference type="EMBL" id="CP036281">
    <property type="protein sequence ID" value="QDU80061.1"/>
    <property type="molecule type" value="Genomic_DNA"/>
</dbReference>
<protein>
    <recommendedName>
        <fullName evidence="2">DUF1206 domain-containing protein</fullName>
    </recommendedName>
</protein>
<evidence type="ECO:0000259" key="2">
    <source>
        <dbReference type="Pfam" id="PF06724"/>
    </source>
</evidence>
<keyword evidence="4" id="KW-1185">Reference proteome</keyword>